<evidence type="ECO:0000256" key="1">
    <source>
        <dbReference type="SAM" id="MobiDB-lite"/>
    </source>
</evidence>
<dbReference type="EMBL" id="JAAAUY010000291">
    <property type="protein sequence ID" value="KAF9331959.1"/>
    <property type="molecule type" value="Genomic_DNA"/>
</dbReference>
<feature type="compositionally biased region" description="Low complexity" evidence="1">
    <location>
        <begin position="585"/>
        <end position="595"/>
    </location>
</feature>
<keyword evidence="2" id="KW-0812">Transmembrane</keyword>
<gene>
    <name evidence="3" type="ORF">BG006_005192</name>
</gene>
<proteinExistence type="predicted"/>
<keyword evidence="2" id="KW-0472">Membrane</keyword>
<accession>A0A9P5VM87</accession>
<evidence type="ECO:0000313" key="3">
    <source>
        <dbReference type="EMBL" id="KAF9331959.1"/>
    </source>
</evidence>
<evidence type="ECO:0000313" key="4">
    <source>
        <dbReference type="Proteomes" id="UP000696485"/>
    </source>
</evidence>
<feature type="compositionally biased region" description="Polar residues" evidence="1">
    <location>
        <begin position="558"/>
        <end position="571"/>
    </location>
</feature>
<reference evidence="3" key="1">
    <citation type="journal article" date="2020" name="Fungal Divers.">
        <title>Resolving the Mortierellaceae phylogeny through synthesis of multi-gene phylogenetics and phylogenomics.</title>
        <authorList>
            <person name="Vandepol N."/>
            <person name="Liber J."/>
            <person name="Desiro A."/>
            <person name="Na H."/>
            <person name="Kennedy M."/>
            <person name="Barry K."/>
            <person name="Grigoriev I.V."/>
            <person name="Miller A.N."/>
            <person name="O'Donnell K."/>
            <person name="Stajich J.E."/>
            <person name="Bonito G."/>
        </authorList>
    </citation>
    <scope>NUCLEOTIDE SEQUENCE</scope>
    <source>
        <strain evidence="3">NVP1</strain>
    </source>
</reference>
<dbReference type="Proteomes" id="UP000696485">
    <property type="component" value="Unassembled WGS sequence"/>
</dbReference>
<sequence length="690" mass="77486">MRGATETLSSPKPSPNSDLGAQILATRTYGIYVGLYLGLVLCCDHCRLHLYTSLTILILGFAVLWSAYPPYPTLETEEDNDEPYTPNATNSPITIDTQDAITTTDAVWSPKAPVFLISTSFPNISWTETVSPGDDPPPPYASFPTKGAHHYPPSIFRYTLSTGGLIVSLGILVYTTFIDTTHLVHPTSDIARGIIGIVVVCCVYQLVKDMISTEPSTQPSTSPAIFLKGYREPATMDKFLDTKLDITTPSQDGSGQEKGLSAVASFDDNVNDDEAAYPEPSLNPWLELALLESTSKHGEDELFGEHKLFGKEDKDEGQEQDESDETDLEQKKEQDPAKELFLSLLELQETQERQKNKESQESMTEDPKWMLELVRCEVEDRKHPKGLHRTTQRRSFDMRAPERPLPRLVSSVSFDSFLPFFTPVEMSVNEDLLSRIAPLPEKGRKELVAIKRKQLAKRPHIQQHEQGHHVDGCTIVSRSLPLDRSQSLVSTSRRKSNVDLFTISLFVLPSMIRRPLLLFSRSLGTTFSVHGQHNSGEMDWDVEYDIVKQGEWDAAETTPRQLQRSSTSVSLSRRPDHMKHKRGQSESSSSSTSRSRRSFFSLESDTLQSIFLFYRRRQAATLRNSSETLNDNTPVEPEEERITFMVPSNVLPTVRVGLYGTQKRMWTSTGSIVLEPEADMEARAPSSEHN</sequence>
<keyword evidence="4" id="KW-1185">Reference proteome</keyword>
<comment type="caution">
    <text evidence="3">The sequence shown here is derived from an EMBL/GenBank/DDBJ whole genome shotgun (WGS) entry which is preliminary data.</text>
</comment>
<feature type="region of interest" description="Disordered" evidence="1">
    <location>
        <begin position="306"/>
        <end position="335"/>
    </location>
</feature>
<keyword evidence="2" id="KW-1133">Transmembrane helix</keyword>
<feature type="transmembrane region" description="Helical" evidence="2">
    <location>
        <begin position="155"/>
        <end position="178"/>
    </location>
</feature>
<evidence type="ECO:0000256" key="2">
    <source>
        <dbReference type="SAM" id="Phobius"/>
    </source>
</evidence>
<feature type="transmembrane region" description="Helical" evidence="2">
    <location>
        <begin position="20"/>
        <end position="41"/>
    </location>
</feature>
<feature type="compositionally biased region" description="Acidic residues" evidence="1">
    <location>
        <begin position="315"/>
        <end position="327"/>
    </location>
</feature>
<feature type="region of interest" description="Disordered" evidence="1">
    <location>
        <begin position="555"/>
        <end position="595"/>
    </location>
</feature>
<feature type="transmembrane region" description="Helical" evidence="2">
    <location>
        <begin position="190"/>
        <end position="207"/>
    </location>
</feature>
<protein>
    <submittedName>
        <fullName evidence="3">Uncharacterized protein</fullName>
    </submittedName>
</protein>
<dbReference type="AlphaFoldDB" id="A0A9P5VM87"/>
<organism evidence="3 4">
    <name type="scientific">Podila minutissima</name>
    <dbReference type="NCBI Taxonomy" id="64525"/>
    <lineage>
        <taxon>Eukaryota</taxon>
        <taxon>Fungi</taxon>
        <taxon>Fungi incertae sedis</taxon>
        <taxon>Mucoromycota</taxon>
        <taxon>Mortierellomycotina</taxon>
        <taxon>Mortierellomycetes</taxon>
        <taxon>Mortierellales</taxon>
        <taxon>Mortierellaceae</taxon>
        <taxon>Podila</taxon>
    </lineage>
</organism>
<name>A0A9P5VM87_9FUNG</name>
<feature type="transmembrane region" description="Helical" evidence="2">
    <location>
        <begin position="48"/>
        <end position="68"/>
    </location>
</feature>